<organism evidence="1 2">
    <name type="scientific">Extremus antarcticus</name>
    <dbReference type="NCBI Taxonomy" id="702011"/>
    <lineage>
        <taxon>Eukaryota</taxon>
        <taxon>Fungi</taxon>
        <taxon>Dikarya</taxon>
        <taxon>Ascomycota</taxon>
        <taxon>Pezizomycotina</taxon>
        <taxon>Dothideomycetes</taxon>
        <taxon>Dothideomycetidae</taxon>
        <taxon>Mycosphaerellales</taxon>
        <taxon>Extremaceae</taxon>
        <taxon>Extremus</taxon>
    </lineage>
</organism>
<dbReference type="EMBL" id="JAWDJX010000227">
    <property type="protein sequence ID" value="KAK3045491.1"/>
    <property type="molecule type" value="Genomic_DNA"/>
</dbReference>
<dbReference type="Proteomes" id="UP001271007">
    <property type="component" value="Unassembled WGS sequence"/>
</dbReference>
<name>A0AAJ0G3J3_9PEZI</name>
<sequence>MLQKVSVSGLPSTFEDEWIYIQQGGIDQDFAWDGSGHTTEHQALHMLQDDPHILRELYSSARRKLAQDHEKSKQSLQLLATAILQKTRELSLDCSEIEALARQVEAEHLELDDNLDNIKELELLLPSPRQERAAARLDLTDTRCNCSLPLSRRRQDDDTSSNHSGSPVTVPMLVEEFFRLARLEFVARERLDEFDLQQEAAFTDELEAAGSQKERADVSEKNEKRQALLDAYSVARHQMESQREACMAAAIDPEDYRFRGLSEA</sequence>
<comment type="caution">
    <text evidence="1">The sequence shown here is derived from an EMBL/GenBank/DDBJ whole genome shotgun (WGS) entry which is preliminary data.</text>
</comment>
<protein>
    <submittedName>
        <fullName evidence="1">Uncharacterized protein</fullName>
    </submittedName>
</protein>
<dbReference type="AlphaFoldDB" id="A0AAJ0G3J3"/>
<reference evidence="1" key="1">
    <citation type="submission" date="2023-04" db="EMBL/GenBank/DDBJ databases">
        <title>Black Yeasts Isolated from many extreme environments.</title>
        <authorList>
            <person name="Coleine C."/>
            <person name="Stajich J.E."/>
            <person name="Selbmann L."/>
        </authorList>
    </citation>
    <scope>NUCLEOTIDE SEQUENCE</scope>
    <source>
        <strain evidence="1">CCFEE 5312</strain>
    </source>
</reference>
<gene>
    <name evidence="1" type="ORF">LTR09_012930</name>
</gene>
<proteinExistence type="predicted"/>
<accession>A0AAJ0G3J3</accession>
<evidence type="ECO:0000313" key="1">
    <source>
        <dbReference type="EMBL" id="KAK3045491.1"/>
    </source>
</evidence>
<evidence type="ECO:0000313" key="2">
    <source>
        <dbReference type="Proteomes" id="UP001271007"/>
    </source>
</evidence>
<keyword evidence="2" id="KW-1185">Reference proteome</keyword>